<keyword evidence="4" id="KW-1185">Reference proteome</keyword>
<feature type="transmembrane region" description="Helical" evidence="2">
    <location>
        <begin position="52"/>
        <end position="83"/>
    </location>
</feature>
<name>A0ABV4B8T8_9BURK</name>
<gene>
    <name evidence="3" type="ORF">AB7A72_23290</name>
</gene>
<evidence type="ECO:0000256" key="2">
    <source>
        <dbReference type="SAM" id="Phobius"/>
    </source>
</evidence>
<keyword evidence="2" id="KW-1133">Transmembrane helix</keyword>
<dbReference type="EMBL" id="JBGBDC010000013">
    <property type="protein sequence ID" value="MEY2253959.1"/>
    <property type="molecule type" value="Genomic_DNA"/>
</dbReference>
<feature type="compositionally biased region" description="Basic residues" evidence="1">
    <location>
        <begin position="1"/>
        <end position="10"/>
    </location>
</feature>
<dbReference type="Proteomes" id="UP001562178">
    <property type="component" value="Unassembled WGS sequence"/>
</dbReference>
<evidence type="ECO:0000313" key="3">
    <source>
        <dbReference type="EMBL" id="MEY2253959.1"/>
    </source>
</evidence>
<comment type="caution">
    <text evidence="3">The sequence shown here is derived from an EMBL/GenBank/DDBJ whole genome shotgun (WGS) entry which is preliminary data.</text>
</comment>
<sequence>MPHAPQHRHSSLAPEMQGRKELARPPSVAAATPTAAMPSAARRRLGRNQLGICLLFFAEGLLGLWVVGWPALSLCILGTLYLASTARRKETAQRRAAGTSP</sequence>
<accession>A0ABV4B8T8</accession>
<dbReference type="RefSeq" id="WP_369461296.1">
    <property type="nucleotide sequence ID" value="NZ_JBGBDC010000013.1"/>
</dbReference>
<feature type="compositionally biased region" description="Low complexity" evidence="1">
    <location>
        <begin position="24"/>
        <end position="40"/>
    </location>
</feature>
<feature type="region of interest" description="Disordered" evidence="1">
    <location>
        <begin position="1"/>
        <end position="40"/>
    </location>
</feature>
<keyword evidence="2" id="KW-0812">Transmembrane</keyword>
<protein>
    <submittedName>
        <fullName evidence="3">Uncharacterized protein</fullName>
    </submittedName>
</protein>
<keyword evidence="2" id="KW-0472">Membrane</keyword>
<evidence type="ECO:0000313" key="4">
    <source>
        <dbReference type="Proteomes" id="UP001562178"/>
    </source>
</evidence>
<evidence type="ECO:0000256" key="1">
    <source>
        <dbReference type="SAM" id="MobiDB-lite"/>
    </source>
</evidence>
<organism evidence="3 4">
    <name type="scientific">Comamonas sediminis</name>
    <dbReference type="NCBI Taxonomy" id="1783360"/>
    <lineage>
        <taxon>Bacteria</taxon>
        <taxon>Pseudomonadati</taxon>
        <taxon>Pseudomonadota</taxon>
        <taxon>Betaproteobacteria</taxon>
        <taxon>Burkholderiales</taxon>
        <taxon>Comamonadaceae</taxon>
        <taxon>Comamonas</taxon>
    </lineage>
</organism>
<reference evidence="3 4" key="1">
    <citation type="journal article" date="2016" name="Int. J. Syst. Evol. Microbiol.">
        <title>Description of Comamonas sediminis sp. nov., isolated from lagoon sediments.</title>
        <authorList>
            <person name="Subhash Y."/>
            <person name="Bang J.J."/>
            <person name="You T.H."/>
            <person name="Lee S.S."/>
        </authorList>
    </citation>
    <scope>NUCLEOTIDE SEQUENCE [LARGE SCALE GENOMIC DNA]</scope>
    <source>
        <strain evidence="3 4">JCM 31169</strain>
    </source>
</reference>
<proteinExistence type="predicted"/>